<dbReference type="VEuPathDB" id="FungiDB:A1O9_03369"/>
<reference evidence="7 8" key="1">
    <citation type="submission" date="2013-03" db="EMBL/GenBank/DDBJ databases">
        <title>The Genome Sequence of Exophiala aquamarina CBS 119918.</title>
        <authorList>
            <consortium name="The Broad Institute Genomics Platform"/>
            <person name="Cuomo C."/>
            <person name="de Hoog S."/>
            <person name="Gorbushina A."/>
            <person name="Walker B."/>
            <person name="Young S.K."/>
            <person name="Zeng Q."/>
            <person name="Gargeya S."/>
            <person name="Fitzgerald M."/>
            <person name="Haas B."/>
            <person name="Abouelleil A."/>
            <person name="Allen A.W."/>
            <person name="Alvarado L."/>
            <person name="Arachchi H.M."/>
            <person name="Berlin A.M."/>
            <person name="Chapman S.B."/>
            <person name="Gainer-Dewar J."/>
            <person name="Goldberg J."/>
            <person name="Griggs A."/>
            <person name="Gujja S."/>
            <person name="Hansen M."/>
            <person name="Howarth C."/>
            <person name="Imamovic A."/>
            <person name="Ireland A."/>
            <person name="Larimer J."/>
            <person name="McCowan C."/>
            <person name="Murphy C."/>
            <person name="Pearson M."/>
            <person name="Poon T.W."/>
            <person name="Priest M."/>
            <person name="Roberts A."/>
            <person name="Saif S."/>
            <person name="Shea T."/>
            <person name="Sisk P."/>
            <person name="Sykes S."/>
            <person name="Wortman J."/>
            <person name="Nusbaum C."/>
            <person name="Birren B."/>
        </authorList>
    </citation>
    <scope>NUCLEOTIDE SEQUENCE [LARGE SCALE GENOMIC DNA]</scope>
    <source>
        <strain evidence="7 8">CBS 119918</strain>
    </source>
</reference>
<dbReference type="InterPro" id="IPR002938">
    <property type="entry name" value="FAD-bd"/>
</dbReference>
<dbReference type="RefSeq" id="XP_013264389.1">
    <property type="nucleotide sequence ID" value="XM_013408935.1"/>
</dbReference>
<dbReference type="GO" id="GO:0004497">
    <property type="term" value="F:monooxygenase activity"/>
    <property type="evidence" value="ECO:0007669"/>
    <property type="project" value="UniProtKB-KW"/>
</dbReference>
<dbReference type="HOGENOM" id="CLU_014528_0_0_1"/>
<keyword evidence="5" id="KW-0503">Monooxygenase</keyword>
<accession>A0A072PP10</accession>
<dbReference type="GO" id="GO:0016829">
    <property type="term" value="F:lyase activity"/>
    <property type="evidence" value="ECO:0007669"/>
    <property type="project" value="InterPro"/>
</dbReference>
<comment type="similarity">
    <text evidence="1">Belongs to the paxM FAD-dependent monooxygenase family.</text>
</comment>
<dbReference type="GeneID" id="25278305"/>
<keyword evidence="3" id="KW-0274">FAD</keyword>
<dbReference type="Gene3D" id="2.40.400.10">
    <property type="entry name" value="Acetoacetate decarboxylase-like"/>
    <property type="match status" value="1"/>
</dbReference>
<dbReference type="EMBL" id="AMGV01000002">
    <property type="protein sequence ID" value="KEF61799.1"/>
    <property type="molecule type" value="Genomic_DNA"/>
</dbReference>
<dbReference type="SUPFAM" id="SSF160104">
    <property type="entry name" value="Acetoacetate decarboxylase-like"/>
    <property type="match status" value="1"/>
</dbReference>
<evidence type="ECO:0000256" key="1">
    <source>
        <dbReference type="ARBA" id="ARBA00007992"/>
    </source>
</evidence>
<keyword evidence="8" id="KW-1185">Reference proteome</keyword>
<dbReference type="InterPro" id="IPR036188">
    <property type="entry name" value="FAD/NAD-bd_sf"/>
</dbReference>
<comment type="caution">
    <text evidence="7">The sequence shown here is derived from an EMBL/GenBank/DDBJ whole genome shotgun (WGS) entry which is preliminary data.</text>
</comment>
<dbReference type="PANTHER" id="PTHR13789:SF261">
    <property type="entry name" value="HYDROXYLASE, PUTATIVE (AFU_ORTHOLOGUE AFUA_7G00590)-RELATED"/>
    <property type="match status" value="1"/>
</dbReference>
<feature type="domain" description="FAD-binding" evidence="6">
    <location>
        <begin position="21"/>
        <end position="379"/>
    </location>
</feature>
<keyword evidence="2" id="KW-0285">Flavoprotein</keyword>
<dbReference type="InterPro" id="IPR010451">
    <property type="entry name" value="Acetoacetate_decarboxylase"/>
</dbReference>
<dbReference type="AlphaFoldDB" id="A0A072PP10"/>
<evidence type="ECO:0000313" key="8">
    <source>
        <dbReference type="Proteomes" id="UP000027920"/>
    </source>
</evidence>
<organism evidence="7 8">
    <name type="scientific">Exophiala aquamarina CBS 119918</name>
    <dbReference type="NCBI Taxonomy" id="1182545"/>
    <lineage>
        <taxon>Eukaryota</taxon>
        <taxon>Fungi</taxon>
        <taxon>Dikarya</taxon>
        <taxon>Ascomycota</taxon>
        <taxon>Pezizomycotina</taxon>
        <taxon>Eurotiomycetes</taxon>
        <taxon>Chaetothyriomycetidae</taxon>
        <taxon>Chaetothyriales</taxon>
        <taxon>Herpotrichiellaceae</taxon>
        <taxon>Exophiala</taxon>
    </lineage>
</organism>
<dbReference type="Proteomes" id="UP000027920">
    <property type="component" value="Unassembled WGS sequence"/>
</dbReference>
<evidence type="ECO:0000256" key="4">
    <source>
        <dbReference type="ARBA" id="ARBA00023002"/>
    </source>
</evidence>
<evidence type="ECO:0000256" key="2">
    <source>
        <dbReference type="ARBA" id="ARBA00022630"/>
    </source>
</evidence>
<gene>
    <name evidence="7" type="ORF">A1O9_03369</name>
</gene>
<dbReference type="Gene3D" id="3.50.50.60">
    <property type="entry name" value="FAD/NAD(P)-binding domain"/>
    <property type="match status" value="1"/>
</dbReference>
<dbReference type="Pfam" id="PF01494">
    <property type="entry name" value="FAD_binding_3"/>
    <property type="match status" value="1"/>
</dbReference>
<dbReference type="OrthoDB" id="1047367at2759"/>
<evidence type="ECO:0000259" key="6">
    <source>
        <dbReference type="Pfam" id="PF01494"/>
    </source>
</evidence>
<dbReference type="SUPFAM" id="SSF54373">
    <property type="entry name" value="FAD-linked reductases, C-terminal domain"/>
    <property type="match status" value="1"/>
</dbReference>
<dbReference type="GO" id="GO:0071949">
    <property type="term" value="F:FAD binding"/>
    <property type="evidence" value="ECO:0007669"/>
    <property type="project" value="InterPro"/>
</dbReference>
<evidence type="ECO:0000313" key="7">
    <source>
        <dbReference type="EMBL" id="KEF61799.1"/>
    </source>
</evidence>
<evidence type="ECO:0000256" key="5">
    <source>
        <dbReference type="ARBA" id="ARBA00023033"/>
    </source>
</evidence>
<proteinExistence type="inferred from homology"/>
<protein>
    <recommendedName>
        <fullName evidence="6">FAD-binding domain-containing protein</fullName>
    </recommendedName>
</protein>
<name>A0A072PP10_9EURO</name>
<keyword evidence="4" id="KW-0560">Oxidoreductase</keyword>
<dbReference type="PRINTS" id="PR00420">
    <property type="entry name" value="RNGMNOXGNASE"/>
</dbReference>
<dbReference type="PANTHER" id="PTHR13789">
    <property type="entry name" value="MONOOXYGENASE"/>
    <property type="match status" value="1"/>
</dbReference>
<dbReference type="InterPro" id="IPR023375">
    <property type="entry name" value="ADC_dom_sf"/>
</dbReference>
<dbReference type="SUPFAM" id="SSF51905">
    <property type="entry name" value="FAD/NAD(P)-binding domain"/>
    <property type="match status" value="1"/>
</dbReference>
<evidence type="ECO:0000256" key="3">
    <source>
        <dbReference type="ARBA" id="ARBA00022827"/>
    </source>
</evidence>
<dbReference type="Pfam" id="PF06314">
    <property type="entry name" value="ADC"/>
    <property type="match status" value="1"/>
</dbReference>
<dbReference type="InterPro" id="IPR050493">
    <property type="entry name" value="FAD-dep_Monooxygenase_BioMet"/>
</dbReference>
<dbReference type="STRING" id="1182545.A0A072PP10"/>
<sequence length="701" mass="77242">MSHTTHDPIINGVNGTEERKLEVIIVGGGIGGLVAAISLRRQGHNVEVYEQSRLANEIGAAIHMVPNAVGVLKPLGIDVADSGAIPCAQTVLFTANNEVMQKIDNTRDAHRWQNPWMMAHRAHLHTQLKNAATSPDQPGRPVKLNTSSKVISVDPEIATVHLADGSSHSGDVVIGADGVHSNARKALMNDAPAPVKGAHNCFRFILERQVAVDDPETRLLVEEMNSMNMWYLADMKIVMYSTSNNKLLNFVCIHPEHLTSVSDDYTKSASKPQMLEIFKDFHSSIVKLMGKVDPADLKIYPLYHMEVLPTFVSGRMALIGDAAHPFTPHLAQGGAMAIEDGAALGVMLGNGVLPNDVPERLQLYNKARYERATNIQQFSVEVGRDSVSSKPVNDYIEYGFSHDEIHASTELLRQHQWRQQGSAQCWRQPLSFGLLPGPRQDAFGRSHRQALRNSTTTKASIKFKTSSTILRNLFPNERYSFEKRDTVAVASFSLQSLENMAWLGGGGYDLLALYIHDVCYRQNNGQIVKGTFCPVMFENLADPIVTGREELGVPKVFSDIEISRSSTSCHATLSWRGTQWAEFHWKTLKYDTATVDEAEDPIGGLLVHKYIPATGQKSPQEADANYAVFIPAEPGVSTIKSKSVARKSDLEVRITDLGWQKLPTLHPIVSRLAEIPIFEFLDGAVTAYQGVSDLAGAQRLD</sequence>